<dbReference type="Proteomes" id="UP001608902">
    <property type="component" value="Unassembled WGS sequence"/>
</dbReference>
<dbReference type="EMBL" id="JBGFUD010010872">
    <property type="protein sequence ID" value="MFH4983034.1"/>
    <property type="molecule type" value="Genomic_DNA"/>
</dbReference>
<evidence type="ECO:0000256" key="1">
    <source>
        <dbReference type="SAM" id="MobiDB-lite"/>
    </source>
</evidence>
<sequence>MNDIGSKKRFREATDHETNYTQTGQVGRTNEIWVIATDYGTIAVDHEERAIRTTLRVARICEYRIGLQWRIVIGIAPDIITTMHSTFSGFDHYRHPCYVHWRQHYYWSRY</sequence>
<feature type="region of interest" description="Disordered" evidence="1">
    <location>
        <begin position="1"/>
        <end position="21"/>
    </location>
</feature>
<dbReference type="AlphaFoldDB" id="A0ABD6EY09"/>
<evidence type="ECO:0000313" key="2">
    <source>
        <dbReference type="EMBL" id="MFH4983034.1"/>
    </source>
</evidence>
<comment type="caution">
    <text evidence="2">The sequence shown here is derived from an EMBL/GenBank/DDBJ whole genome shotgun (WGS) entry which is preliminary data.</text>
</comment>
<proteinExistence type="predicted"/>
<name>A0ABD6EY09_9BILA</name>
<gene>
    <name evidence="2" type="ORF">AB6A40_009743</name>
</gene>
<evidence type="ECO:0000313" key="3">
    <source>
        <dbReference type="Proteomes" id="UP001608902"/>
    </source>
</evidence>
<keyword evidence="3" id="KW-1185">Reference proteome</keyword>
<reference evidence="2 3" key="1">
    <citation type="submission" date="2024-08" db="EMBL/GenBank/DDBJ databases">
        <title>Gnathostoma spinigerum genome.</title>
        <authorList>
            <person name="Gonzalez-Bertolin B."/>
            <person name="Monzon S."/>
            <person name="Zaballos A."/>
            <person name="Jimenez P."/>
            <person name="Dekumyoy P."/>
            <person name="Varona S."/>
            <person name="Cuesta I."/>
            <person name="Sumanam S."/>
            <person name="Adisakwattana P."/>
            <person name="Gasser R.B."/>
            <person name="Hernandez-Gonzalez A."/>
            <person name="Young N.D."/>
            <person name="Perteguer M.J."/>
        </authorList>
    </citation>
    <scope>NUCLEOTIDE SEQUENCE [LARGE SCALE GENOMIC DNA]</scope>
    <source>
        <strain evidence="2">AL3</strain>
        <tissue evidence="2">Liver</tissue>
    </source>
</reference>
<protein>
    <submittedName>
        <fullName evidence="2">Uncharacterized protein</fullName>
    </submittedName>
</protein>
<accession>A0ABD6EY09</accession>
<organism evidence="2 3">
    <name type="scientific">Gnathostoma spinigerum</name>
    <dbReference type="NCBI Taxonomy" id="75299"/>
    <lineage>
        <taxon>Eukaryota</taxon>
        <taxon>Metazoa</taxon>
        <taxon>Ecdysozoa</taxon>
        <taxon>Nematoda</taxon>
        <taxon>Chromadorea</taxon>
        <taxon>Rhabditida</taxon>
        <taxon>Spirurina</taxon>
        <taxon>Gnathostomatomorpha</taxon>
        <taxon>Gnathostomatoidea</taxon>
        <taxon>Gnathostomatidae</taxon>
        <taxon>Gnathostoma</taxon>
    </lineage>
</organism>